<sequence length="186" mass="20607">MPRCPRKEPFPTHQVRRYLEPGPIVLVSSQWQGQQNIMTLGWHTVLEFSPSLVGLMISAGNHSHDMVRKARECVINVPTVALADTVVKIGNCSGSDTDKFATFGLTAQAASDVGAPLVGECHACFECRLFDDALVGRYNFFIFEVVVAHVAPRPAYPRTLHYTGDGVFTRSGGQFERRALFRPQML</sequence>
<organism evidence="5 6">
    <name type="scientific">Pseudomonas typographi</name>
    <dbReference type="NCBI Taxonomy" id="2715964"/>
    <lineage>
        <taxon>Bacteria</taxon>
        <taxon>Pseudomonadati</taxon>
        <taxon>Pseudomonadota</taxon>
        <taxon>Gammaproteobacteria</taxon>
        <taxon>Pseudomonadales</taxon>
        <taxon>Pseudomonadaceae</taxon>
        <taxon>Pseudomonas</taxon>
    </lineage>
</organism>
<evidence type="ECO:0000259" key="4">
    <source>
        <dbReference type="SMART" id="SM00903"/>
    </source>
</evidence>
<dbReference type="Gene3D" id="2.30.110.10">
    <property type="entry name" value="Electron Transport, Fmn-binding Protein, Chain A"/>
    <property type="match status" value="1"/>
</dbReference>
<dbReference type="InterPro" id="IPR012349">
    <property type="entry name" value="Split_barrel_FMN-bd"/>
</dbReference>
<protein>
    <submittedName>
        <fullName evidence="5">Flavin reductase family protein</fullName>
    </submittedName>
</protein>
<dbReference type="Pfam" id="PF01613">
    <property type="entry name" value="Flavin_Reduct"/>
    <property type="match status" value="1"/>
</dbReference>
<keyword evidence="6" id="KW-1185">Reference proteome</keyword>
<dbReference type="InterPro" id="IPR052174">
    <property type="entry name" value="Flavoredoxin"/>
</dbReference>
<dbReference type="PANTHER" id="PTHR43567">
    <property type="entry name" value="FLAVOREDOXIN-RELATED-RELATED"/>
    <property type="match status" value="1"/>
</dbReference>
<name>A0ABR7Z3W1_9PSED</name>
<reference evidence="5 6" key="1">
    <citation type="journal article" date="2020" name="Insects">
        <title>Bacteria Belonging to Pseudomonas typographi sp. nov. from the Bark Beetle Ips typographus Have Genomic Potential to Aid in the Host Ecology.</title>
        <authorList>
            <person name="Peral-Aranega E."/>
            <person name="Saati-Santamaria Z."/>
            <person name="Kolarik M."/>
            <person name="Rivas R."/>
            <person name="Garcia-Fraile P."/>
        </authorList>
    </citation>
    <scope>NUCLEOTIDE SEQUENCE [LARGE SCALE GENOMIC DNA]</scope>
    <source>
        <strain evidence="5 6">CA3A</strain>
    </source>
</reference>
<dbReference type="RefSeq" id="WP_190422007.1">
    <property type="nucleotide sequence ID" value="NZ_JAAOCA010000018.1"/>
</dbReference>
<dbReference type="InterPro" id="IPR002563">
    <property type="entry name" value="Flavin_Rdtase-like_dom"/>
</dbReference>
<evidence type="ECO:0000256" key="1">
    <source>
        <dbReference type="ARBA" id="ARBA00001917"/>
    </source>
</evidence>
<dbReference type="EMBL" id="JAAOCA010000018">
    <property type="protein sequence ID" value="MBD1600033.1"/>
    <property type="molecule type" value="Genomic_DNA"/>
</dbReference>
<gene>
    <name evidence="5" type="ORF">HAQ05_15160</name>
</gene>
<comment type="cofactor">
    <cofactor evidence="1">
        <name>FMN</name>
        <dbReference type="ChEBI" id="CHEBI:58210"/>
    </cofactor>
</comment>
<dbReference type="Proteomes" id="UP000805841">
    <property type="component" value="Unassembled WGS sequence"/>
</dbReference>
<comment type="similarity">
    <text evidence="3">Belongs to the flavoredoxin family.</text>
</comment>
<proteinExistence type="inferred from homology"/>
<evidence type="ECO:0000256" key="2">
    <source>
        <dbReference type="ARBA" id="ARBA00022630"/>
    </source>
</evidence>
<feature type="domain" description="Flavin reductase like" evidence="4">
    <location>
        <begin position="17"/>
        <end position="169"/>
    </location>
</feature>
<accession>A0ABR7Z3W1</accession>
<evidence type="ECO:0000313" key="6">
    <source>
        <dbReference type="Proteomes" id="UP000805841"/>
    </source>
</evidence>
<evidence type="ECO:0000313" key="5">
    <source>
        <dbReference type="EMBL" id="MBD1600033.1"/>
    </source>
</evidence>
<comment type="caution">
    <text evidence="5">The sequence shown here is derived from an EMBL/GenBank/DDBJ whole genome shotgun (WGS) entry which is preliminary data.</text>
</comment>
<keyword evidence="2" id="KW-0285">Flavoprotein</keyword>
<dbReference type="SUPFAM" id="SSF50475">
    <property type="entry name" value="FMN-binding split barrel"/>
    <property type="match status" value="1"/>
</dbReference>
<evidence type="ECO:0000256" key="3">
    <source>
        <dbReference type="ARBA" id="ARBA00038054"/>
    </source>
</evidence>
<dbReference type="PANTHER" id="PTHR43567:SF1">
    <property type="entry name" value="FLAVOREDOXIN"/>
    <property type="match status" value="1"/>
</dbReference>
<dbReference type="SMART" id="SM00903">
    <property type="entry name" value="Flavin_Reduct"/>
    <property type="match status" value="1"/>
</dbReference>